<dbReference type="Proteomes" id="UP000051124">
    <property type="component" value="Unassembled WGS sequence"/>
</dbReference>
<dbReference type="EMBL" id="LIZT01000013">
    <property type="protein sequence ID" value="KPJ50752.1"/>
    <property type="molecule type" value="Genomic_DNA"/>
</dbReference>
<protein>
    <recommendedName>
        <fullName evidence="1">YvlB/LiaX N-terminal domain-containing protein</fullName>
    </recommendedName>
</protein>
<evidence type="ECO:0000259" key="1">
    <source>
        <dbReference type="Pfam" id="PF22746"/>
    </source>
</evidence>
<reference evidence="2 3" key="1">
    <citation type="journal article" date="2015" name="Microbiome">
        <title>Genomic resolution of linkages in carbon, nitrogen, and sulfur cycling among widespread estuary sediment bacteria.</title>
        <authorList>
            <person name="Baker B.J."/>
            <person name="Lazar C.S."/>
            <person name="Teske A.P."/>
            <person name="Dick G.J."/>
        </authorList>
    </citation>
    <scope>NUCLEOTIDE SEQUENCE [LARGE SCALE GENOMIC DNA]</scope>
    <source>
        <strain evidence="2">DG_26</strain>
    </source>
</reference>
<dbReference type="Pfam" id="PF22746">
    <property type="entry name" value="SHOCT-like_DUF2089-C"/>
    <property type="match status" value="1"/>
</dbReference>
<gene>
    <name evidence="2" type="ORF">AMJ40_01990</name>
</gene>
<feature type="domain" description="YvlB/LiaX N-terminal" evidence="1">
    <location>
        <begin position="3"/>
        <end position="32"/>
    </location>
</feature>
<sequence>MREEKLKILQMLEKGKVSAVEAAHLLDALERSETAGDRARWLRIRVYEKDKDQPKVKINLPFSLLRLLARVGKLKEKIPETVHEQLREKGIELSEEGLENLDTVIHEMSEKGKVMLADVIDEEKGQKVEIYIE</sequence>
<comment type="caution">
    <text evidence="2">The sequence shown here is derived from an EMBL/GenBank/DDBJ whole genome shotgun (WGS) entry which is preliminary data.</text>
</comment>
<proteinExistence type="predicted"/>
<evidence type="ECO:0000313" key="2">
    <source>
        <dbReference type="EMBL" id="KPJ50752.1"/>
    </source>
</evidence>
<dbReference type="InterPro" id="IPR053959">
    <property type="entry name" value="YvlB/LiaX_N"/>
</dbReference>
<organism evidence="2 3">
    <name type="scientific">candidate division TA06 bacterium DG_26</name>
    <dbReference type="NCBI Taxonomy" id="1703771"/>
    <lineage>
        <taxon>Bacteria</taxon>
        <taxon>Bacteria division TA06</taxon>
    </lineage>
</organism>
<evidence type="ECO:0000313" key="3">
    <source>
        <dbReference type="Proteomes" id="UP000051124"/>
    </source>
</evidence>
<accession>A0A0S7WKQ6</accession>
<name>A0A0S7WKQ6_UNCT6</name>
<dbReference type="AlphaFoldDB" id="A0A0S7WKQ6"/>